<comment type="caution">
    <text evidence="2">The sequence shown here is derived from an EMBL/GenBank/DDBJ whole genome shotgun (WGS) entry which is preliminary data.</text>
</comment>
<proteinExistence type="predicted"/>
<evidence type="ECO:0000313" key="3">
    <source>
        <dbReference type="Proteomes" id="UP001230504"/>
    </source>
</evidence>
<feature type="compositionally biased region" description="Polar residues" evidence="1">
    <location>
        <begin position="12"/>
        <end position="26"/>
    </location>
</feature>
<dbReference type="GeneID" id="85449467"/>
<feature type="compositionally biased region" description="Basic and acidic residues" evidence="1">
    <location>
        <begin position="50"/>
        <end position="72"/>
    </location>
</feature>
<name>A0AAD8VBC2_9PEZI</name>
<dbReference type="Proteomes" id="UP001230504">
    <property type="component" value="Unassembled WGS sequence"/>
</dbReference>
<evidence type="ECO:0000313" key="2">
    <source>
        <dbReference type="EMBL" id="KAK1600154.1"/>
    </source>
</evidence>
<evidence type="ECO:0000256" key="1">
    <source>
        <dbReference type="SAM" id="MobiDB-lite"/>
    </source>
</evidence>
<feature type="compositionally biased region" description="Polar residues" evidence="1">
    <location>
        <begin position="102"/>
        <end position="115"/>
    </location>
</feature>
<gene>
    <name evidence="2" type="ORF">LY79DRAFT_9313</name>
</gene>
<dbReference type="AlphaFoldDB" id="A0AAD8VBC2"/>
<organism evidence="2 3">
    <name type="scientific">Colletotrichum navitas</name>
    <dbReference type="NCBI Taxonomy" id="681940"/>
    <lineage>
        <taxon>Eukaryota</taxon>
        <taxon>Fungi</taxon>
        <taxon>Dikarya</taxon>
        <taxon>Ascomycota</taxon>
        <taxon>Pezizomycotina</taxon>
        <taxon>Sordariomycetes</taxon>
        <taxon>Hypocreomycetidae</taxon>
        <taxon>Glomerellales</taxon>
        <taxon>Glomerellaceae</taxon>
        <taxon>Colletotrichum</taxon>
        <taxon>Colletotrichum graminicola species complex</taxon>
    </lineage>
</organism>
<dbReference type="RefSeq" id="XP_060420650.1">
    <property type="nucleotide sequence ID" value="XM_060565227.1"/>
</dbReference>
<reference evidence="2" key="1">
    <citation type="submission" date="2021-06" db="EMBL/GenBank/DDBJ databases">
        <title>Comparative genomics, transcriptomics and evolutionary studies reveal genomic signatures of adaptation to plant cell wall in hemibiotrophic fungi.</title>
        <authorList>
            <consortium name="DOE Joint Genome Institute"/>
            <person name="Baroncelli R."/>
            <person name="Diaz J.F."/>
            <person name="Benocci T."/>
            <person name="Peng M."/>
            <person name="Battaglia E."/>
            <person name="Haridas S."/>
            <person name="Andreopoulos W."/>
            <person name="Labutti K."/>
            <person name="Pangilinan J."/>
            <person name="Floch G.L."/>
            <person name="Makela M.R."/>
            <person name="Henrissat B."/>
            <person name="Grigoriev I.V."/>
            <person name="Crouch J.A."/>
            <person name="De Vries R.P."/>
            <person name="Sukno S.A."/>
            <person name="Thon M.R."/>
        </authorList>
    </citation>
    <scope>NUCLEOTIDE SEQUENCE</scope>
    <source>
        <strain evidence="2">CBS 125086</strain>
    </source>
</reference>
<sequence>MPRCNVGPFGAANSTHPLGSGRSANGTRVGAPPPAFVHLGPAGSKGGQWSHEEATRRQESSREVRDESRVEGGKAQLRASDGPPLGLSRQASSYVGHGHGPSGSNSFGLTNLSDH</sequence>
<accession>A0AAD8VBC2</accession>
<feature type="region of interest" description="Disordered" evidence="1">
    <location>
        <begin position="1"/>
        <end position="115"/>
    </location>
</feature>
<keyword evidence="3" id="KW-1185">Reference proteome</keyword>
<protein>
    <submittedName>
        <fullName evidence="2">Uncharacterized protein</fullName>
    </submittedName>
</protein>
<dbReference type="EMBL" id="JAHLJV010000001">
    <property type="protein sequence ID" value="KAK1600154.1"/>
    <property type="molecule type" value="Genomic_DNA"/>
</dbReference>